<reference evidence="1 2" key="1">
    <citation type="journal article" date="2023" name="G3 (Bethesda)">
        <title>A haplotype-resolved chromosome-scale genome for Quercus rubra L. provides insights into the genetics of adaptive traits for red oak species.</title>
        <authorList>
            <person name="Kapoor B."/>
            <person name="Jenkins J."/>
            <person name="Schmutz J."/>
            <person name="Zhebentyayeva T."/>
            <person name="Kuelheim C."/>
            <person name="Coggeshall M."/>
            <person name="Heim C."/>
            <person name="Lasky J.R."/>
            <person name="Leites L."/>
            <person name="Islam-Faridi N."/>
            <person name="Romero-Severson J."/>
            <person name="DeLeo V.L."/>
            <person name="Lucas S.M."/>
            <person name="Lazic D."/>
            <person name="Gailing O."/>
            <person name="Carlson J."/>
            <person name="Staton M."/>
        </authorList>
    </citation>
    <scope>NUCLEOTIDE SEQUENCE [LARGE SCALE GENOMIC DNA]</scope>
    <source>
        <strain evidence="1">Pseudo-F2</strain>
    </source>
</reference>
<dbReference type="EMBL" id="JAXUIC010000012">
    <property type="protein sequence ID" value="KAK4557130.1"/>
    <property type="molecule type" value="Genomic_DNA"/>
</dbReference>
<accession>A0AAN7DWI3</accession>
<proteinExistence type="predicted"/>
<protein>
    <submittedName>
        <fullName evidence="1">Uncharacterized protein</fullName>
    </submittedName>
</protein>
<evidence type="ECO:0000313" key="1">
    <source>
        <dbReference type="EMBL" id="KAK4557130.1"/>
    </source>
</evidence>
<sequence>MKKKKKKNPIVVVEDDGVLGEDSGKGGLNAEGVAAERVEVEVGKLEGLTGGVADASGGTADEFHGLVAKAMDPREDDEAAEVVEVERLSGGVEITVNFES</sequence>
<dbReference type="AlphaFoldDB" id="A0AAN7DWI3"/>
<comment type="caution">
    <text evidence="1">The sequence shown here is derived from an EMBL/GenBank/DDBJ whole genome shotgun (WGS) entry which is preliminary data.</text>
</comment>
<dbReference type="Proteomes" id="UP001324115">
    <property type="component" value="Unassembled WGS sequence"/>
</dbReference>
<organism evidence="1 2">
    <name type="scientific">Quercus rubra</name>
    <name type="common">Northern red oak</name>
    <name type="synonym">Quercus borealis</name>
    <dbReference type="NCBI Taxonomy" id="3512"/>
    <lineage>
        <taxon>Eukaryota</taxon>
        <taxon>Viridiplantae</taxon>
        <taxon>Streptophyta</taxon>
        <taxon>Embryophyta</taxon>
        <taxon>Tracheophyta</taxon>
        <taxon>Spermatophyta</taxon>
        <taxon>Magnoliopsida</taxon>
        <taxon>eudicotyledons</taxon>
        <taxon>Gunneridae</taxon>
        <taxon>Pentapetalae</taxon>
        <taxon>rosids</taxon>
        <taxon>fabids</taxon>
        <taxon>Fagales</taxon>
        <taxon>Fagaceae</taxon>
        <taxon>Quercus</taxon>
    </lineage>
</organism>
<evidence type="ECO:0000313" key="2">
    <source>
        <dbReference type="Proteomes" id="UP001324115"/>
    </source>
</evidence>
<name>A0AAN7DWI3_QUERU</name>
<gene>
    <name evidence="1" type="ORF">RGQ29_007053</name>
</gene>
<keyword evidence="2" id="KW-1185">Reference proteome</keyword>